<evidence type="ECO:0000259" key="1">
    <source>
        <dbReference type="PROSITE" id="PS51677"/>
    </source>
</evidence>
<dbReference type="Gene3D" id="3.20.20.370">
    <property type="entry name" value="Glycoside hydrolase/deacetylase"/>
    <property type="match status" value="1"/>
</dbReference>
<dbReference type="GO" id="GO:0005975">
    <property type="term" value="P:carbohydrate metabolic process"/>
    <property type="evidence" value="ECO:0007669"/>
    <property type="project" value="InterPro"/>
</dbReference>
<dbReference type="GO" id="GO:0016810">
    <property type="term" value="F:hydrolase activity, acting on carbon-nitrogen (but not peptide) bonds"/>
    <property type="evidence" value="ECO:0007669"/>
    <property type="project" value="InterPro"/>
</dbReference>
<feature type="domain" description="NodB homology" evidence="1">
    <location>
        <begin position="83"/>
        <end position="263"/>
    </location>
</feature>
<evidence type="ECO:0000313" key="2">
    <source>
        <dbReference type="EMBL" id="RMI32023.1"/>
    </source>
</evidence>
<dbReference type="PROSITE" id="PS51677">
    <property type="entry name" value="NODB"/>
    <property type="match status" value="1"/>
</dbReference>
<organism evidence="2 3">
    <name type="scientific">Actinomadura harenae</name>
    <dbReference type="NCBI Taxonomy" id="2483351"/>
    <lineage>
        <taxon>Bacteria</taxon>
        <taxon>Bacillati</taxon>
        <taxon>Actinomycetota</taxon>
        <taxon>Actinomycetes</taxon>
        <taxon>Streptosporangiales</taxon>
        <taxon>Thermomonosporaceae</taxon>
        <taxon>Actinomadura</taxon>
    </lineage>
</organism>
<gene>
    <name evidence="2" type="ORF">EBO15_42270</name>
</gene>
<evidence type="ECO:0000313" key="3">
    <source>
        <dbReference type="Proteomes" id="UP000282674"/>
    </source>
</evidence>
<dbReference type="InterPro" id="IPR050248">
    <property type="entry name" value="Polysacc_deacetylase_ArnD"/>
</dbReference>
<dbReference type="InterPro" id="IPR011330">
    <property type="entry name" value="Glyco_hydro/deAcase_b/a-brl"/>
</dbReference>
<sequence length="283" mass="30729">MRGGVPKGYTAVAAALGIAAGLWPAVSALPSGGGGGDDRLRSELTAALADHRWEHPKPGSWTPPKPSADGLPPVISQISTQDRVVFLTIDDGYEYDPEFVNIVRTEKVPILTFLTTTYVRGHGQYFWALRNAGSRMEDHTVTHPDMKTLPLEAQQRQICQSSDTITKQYGRRPELFRPPFGSYNTATRQAAKACGIKSILTWTAEFYNGTTGPGVGFNGFARGDGLGKGFRPGDIVLMHYRKGLAGEFRMLLGWIKQQGFRPAAVQNYLPRSLGGDAPDAPPA</sequence>
<dbReference type="OrthoDB" id="3373088at2"/>
<proteinExistence type="predicted"/>
<dbReference type="Proteomes" id="UP000282674">
    <property type="component" value="Unassembled WGS sequence"/>
</dbReference>
<name>A0A3M2L651_9ACTN</name>
<reference evidence="2 3" key="1">
    <citation type="submission" date="2018-10" db="EMBL/GenBank/DDBJ databases">
        <title>Isolation from soil.</title>
        <authorList>
            <person name="Hu J."/>
        </authorList>
    </citation>
    <scope>NUCLEOTIDE SEQUENCE [LARGE SCALE GENOMIC DNA]</scope>
    <source>
        <strain evidence="2 3">NEAU-Ht49</strain>
    </source>
</reference>
<dbReference type="Pfam" id="PF01522">
    <property type="entry name" value="Polysacc_deac_1"/>
    <property type="match status" value="1"/>
</dbReference>
<dbReference type="PANTHER" id="PTHR10587">
    <property type="entry name" value="GLYCOSYL TRANSFERASE-RELATED"/>
    <property type="match status" value="1"/>
</dbReference>
<keyword evidence="3" id="KW-1185">Reference proteome</keyword>
<dbReference type="EMBL" id="RFFG01000202">
    <property type="protein sequence ID" value="RMI32023.1"/>
    <property type="molecule type" value="Genomic_DNA"/>
</dbReference>
<dbReference type="InterPro" id="IPR002509">
    <property type="entry name" value="NODB_dom"/>
</dbReference>
<dbReference type="PANTHER" id="PTHR10587:SF134">
    <property type="entry name" value="SECRETED PROTEIN"/>
    <property type="match status" value="1"/>
</dbReference>
<dbReference type="RefSeq" id="WP_122200060.1">
    <property type="nucleotide sequence ID" value="NZ_JBHSKC010000007.1"/>
</dbReference>
<comment type="caution">
    <text evidence="2">The sequence shown here is derived from an EMBL/GenBank/DDBJ whole genome shotgun (WGS) entry which is preliminary data.</text>
</comment>
<dbReference type="AlphaFoldDB" id="A0A3M2L651"/>
<dbReference type="CDD" id="cd10917">
    <property type="entry name" value="CE4_NodB_like_6s_7s"/>
    <property type="match status" value="1"/>
</dbReference>
<protein>
    <submittedName>
        <fullName evidence="2">Polysaccharide deacetylase family protein</fullName>
    </submittedName>
</protein>
<accession>A0A3M2L651</accession>
<dbReference type="SUPFAM" id="SSF88713">
    <property type="entry name" value="Glycoside hydrolase/deacetylase"/>
    <property type="match status" value="1"/>
</dbReference>